<comment type="subcellular location">
    <subcellularLocation>
        <location evidence="2">Membrane</location>
        <topology evidence="2">Multi-pass membrane protein</topology>
    </subcellularLocation>
</comment>
<keyword evidence="8 12" id="KW-0472">Membrane</keyword>
<evidence type="ECO:0000256" key="5">
    <source>
        <dbReference type="ARBA" id="ARBA00022725"/>
    </source>
</evidence>
<keyword evidence="6 12" id="KW-1133">Transmembrane helix</keyword>
<sequence length="601" mass="67868">MNPSNITIFHPEVFVLLGIPGLEAYHTWLSIPLSLMYVMAVFGNSILIVVIITERNLHEPMYFFLSMLAVTDILLSTTTVPKALAIFWLQAHNIAFDACVTQVFFVHTMFVGESAILLAMAFDRFVAICAPLRYTTVLTWRIVGRIALAIVIRSVCIIFPVIFLLKRLPFCRTNVVPHSYCEHIGVARLACADITVNIWYGFSVPIVMVIIDVILIAVSYSLILRAVFRLPSQDARHKALSTCGSHLCVILMFYVPSFFTLLTHRFGRNIPRHVHILLANLYVVVPPMLNPIVYGVKTKQIREGVAHWLLDIKTHFHRETSKASMFGANLTIIHPTVFILLGIPVLEQHHIWLSIPFCLVYIPSFLENRVLILVLRECILHGPMYAFLSMLAGTDILLSITTVPKALVIFWFHDREIPFDACITQIFLCTFLLWWAGEKRLSYCRTNSTPQSCCELIGVARLACADIIVHIWYGFSVPMASVLVDVALIGISYTLVLQAVFRLPFQDASTRLSTPVALTLESPLLHTFIFHITLARTFPTMYIFFLANLHFPIINPVIYGAKTKQMRDSMTHMVSAVEVLKEGTALNAFSVSLTNMRERAC</sequence>
<keyword evidence="4 11" id="KW-0812">Transmembrane</keyword>
<dbReference type="InterPro" id="IPR000725">
    <property type="entry name" value="Olfact_rcpt"/>
</dbReference>
<evidence type="ECO:0000256" key="7">
    <source>
        <dbReference type="ARBA" id="ARBA00023040"/>
    </source>
</evidence>
<feature type="transmembrane region" description="Helical" evidence="12">
    <location>
        <begin position="351"/>
        <end position="375"/>
    </location>
</feature>
<dbReference type="PANTHER" id="PTHR26450">
    <property type="entry name" value="OLFACTORY RECEPTOR 56B1-RELATED"/>
    <property type="match status" value="1"/>
</dbReference>
<keyword evidence="15" id="KW-1185">Reference proteome</keyword>
<gene>
    <name evidence="14" type="ORF">U0070_013437</name>
</gene>
<dbReference type="Gene3D" id="1.20.1070.10">
    <property type="entry name" value="Rhodopsin 7-helix transmembrane proteins"/>
    <property type="match status" value="2"/>
</dbReference>
<comment type="function">
    <text evidence="1">Odorant receptor.</text>
</comment>
<dbReference type="GO" id="GO:0005886">
    <property type="term" value="C:plasma membrane"/>
    <property type="evidence" value="ECO:0007669"/>
    <property type="project" value="TreeGrafter"/>
</dbReference>
<accession>A0AAW0HC03</accession>
<dbReference type="Proteomes" id="UP001488838">
    <property type="component" value="Unassembled WGS sequence"/>
</dbReference>
<keyword evidence="10 11" id="KW-0807">Transducer</keyword>
<feature type="transmembrane region" description="Helical" evidence="12">
    <location>
        <begin position="540"/>
        <end position="561"/>
    </location>
</feature>
<dbReference type="CDD" id="cd15221">
    <property type="entry name" value="7tmA_OR52B-like"/>
    <property type="match status" value="1"/>
</dbReference>
<dbReference type="AlphaFoldDB" id="A0AAW0HC03"/>
<evidence type="ECO:0000313" key="14">
    <source>
        <dbReference type="EMBL" id="KAK7800342.1"/>
    </source>
</evidence>
<comment type="similarity">
    <text evidence="11">Belongs to the G-protein coupled receptor 1 family.</text>
</comment>
<feature type="transmembrane region" description="Helical" evidence="12">
    <location>
        <begin position="326"/>
        <end position="345"/>
    </location>
</feature>
<dbReference type="Pfam" id="PF13853">
    <property type="entry name" value="7tm_4"/>
    <property type="match status" value="3"/>
</dbReference>
<keyword evidence="5" id="KW-0552">Olfaction</keyword>
<dbReference type="PRINTS" id="PR00245">
    <property type="entry name" value="OLFACTORYR"/>
</dbReference>
<dbReference type="InterPro" id="IPR000276">
    <property type="entry name" value="GPCR_Rhodpsn"/>
</dbReference>
<feature type="transmembrane region" description="Helical" evidence="12">
    <location>
        <begin position="103"/>
        <end position="122"/>
    </location>
</feature>
<feature type="transmembrane region" description="Helical" evidence="12">
    <location>
        <begin position="417"/>
        <end position="436"/>
    </location>
</feature>
<feature type="transmembrane region" description="Helical" evidence="12">
    <location>
        <begin position="240"/>
        <end position="262"/>
    </location>
</feature>
<evidence type="ECO:0000313" key="15">
    <source>
        <dbReference type="Proteomes" id="UP001488838"/>
    </source>
</evidence>
<evidence type="ECO:0000256" key="4">
    <source>
        <dbReference type="ARBA" id="ARBA00022692"/>
    </source>
</evidence>
<feature type="transmembrane region" description="Helical" evidence="12">
    <location>
        <begin position="479"/>
        <end position="500"/>
    </location>
</feature>
<dbReference type="EMBL" id="JBBHLL010000556">
    <property type="protein sequence ID" value="KAK7800342.1"/>
    <property type="molecule type" value="Genomic_DNA"/>
</dbReference>
<evidence type="ECO:0000256" key="2">
    <source>
        <dbReference type="ARBA" id="ARBA00004141"/>
    </source>
</evidence>
<evidence type="ECO:0000256" key="6">
    <source>
        <dbReference type="ARBA" id="ARBA00022989"/>
    </source>
</evidence>
<feature type="transmembrane region" description="Helical" evidence="12">
    <location>
        <begin position="387"/>
        <end position="411"/>
    </location>
</feature>
<evidence type="ECO:0000256" key="11">
    <source>
        <dbReference type="RuleBase" id="RU000688"/>
    </source>
</evidence>
<dbReference type="FunFam" id="1.20.1070.10:FF:000006">
    <property type="entry name" value="Olfactory receptor"/>
    <property type="match status" value="1"/>
</dbReference>
<dbReference type="GO" id="GO:0004984">
    <property type="term" value="F:olfactory receptor activity"/>
    <property type="evidence" value="ECO:0007669"/>
    <property type="project" value="InterPro"/>
</dbReference>
<dbReference type="SUPFAM" id="SSF81321">
    <property type="entry name" value="Family A G protein-coupled receptor-like"/>
    <property type="match status" value="2"/>
</dbReference>
<keyword evidence="3" id="KW-0716">Sensory transduction</keyword>
<evidence type="ECO:0000256" key="3">
    <source>
        <dbReference type="ARBA" id="ARBA00022606"/>
    </source>
</evidence>
<feature type="transmembrane region" description="Helical" evidence="12">
    <location>
        <begin position="206"/>
        <end position="228"/>
    </location>
</feature>
<feature type="non-terminal residue" evidence="14">
    <location>
        <position position="601"/>
    </location>
</feature>
<keyword evidence="7 11" id="KW-0297">G-protein coupled receptor</keyword>
<dbReference type="PANTHER" id="PTHR26450:SF151">
    <property type="entry name" value="OLFACTORY RECEPTOR 52B2"/>
    <property type="match status" value="1"/>
</dbReference>
<evidence type="ECO:0000256" key="1">
    <source>
        <dbReference type="ARBA" id="ARBA00002936"/>
    </source>
</evidence>
<dbReference type="InterPro" id="IPR017452">
    <property type="entry name" value="GPCR_Rhodpsn_7TM"/>
</dbReference>
<dbReference type="GO" id="GO:0004930">
    <property type="term" value="F:G protein-coupled receptor activity"/>
    <property type="evidence" value="ECO:0007669"/>
    <property type="project" value="UniProtKB-KW"/>
</dbReference>
<protein>
    <recommendedName>
        <fullName evidence="13">G-protein coupled receptors family 1 profile domain-containing protein</fullName>
    </recommendedName>
</protein>
<dbReference type="PRINTS" id="PR00237">
    <property type="entry name" value="GPCRRHODOPSN"/>
</dbReference>
<feature type="transmembrane region" description="Helical" evidence="12">
    <location>
        <begin position="64"/>
        <end position="91"/>
    </location>
</feature>
<evidence type="ECO:0000256" key="12">
    <source>
        <dbReference type="SAM" id="Phobius"/>
    </source>
</evidence>
<evidence type="ECO:0000259" key="13">
    <source>
        <dbReference type="PROSITE" id="PS50262"/>
    </source>
</evidence>
<organism evidence="14 15">
    <name type="scientific">Myodes glareolus</name>
    <name type="common">Bank vole</name>
    <name type="synonym">Clethrionomys glareolus</name>
    <dbReference type="NCBI Taxonomy" id="447135"/>
    <lineage>
        <taxon>Eukaryota</taxon>
        <taxon>Metazoa</taxon>
        <taxon>Chordata</taxon>
        <taxon>Craniata</taxon>
        <taxon>Vertebrata</taxon>
        <taxon>Euteleostomi</taxon>
        <taxon>Mammalia</taxon>
        <taxon>Eutheria</taxon>
        <taxon>Euarchontoglires</taxon>
        <taxon>Glires</taxon>
        <taxon>Rodentia</taxon>
        <taxon>Myomorpha</taxon>
        <taxon>Muroidea</taxon>
        <taxon>Cricetidae</taxon>
        <taxon>Arvicolinae</taxon>
        <taxon>Myodes</taxon>
    </lineage>
</organism>
<feature type="domain" description="G-protein coupled receptors family 1 profile" evidence="13">
    <location>
        <begin position="43"/>
        <end position="294"/>
    </location>
</feature>
<feature type="transmembrane region" description="Helical" evidence="12">
    <location>
        <begin position="142"/>
        <end position="165"/>
    </location>
</feature>
<comment type="caution">
    <text evidence="14">The sequence shown here is derived from an EMBL/GenBank/DDBJ whole genome shotgun (WGS) entry which is preliminary data.</text>
</comment>
<evidence type="ECO:0000256" key="10">
    <source>
        <dbReference type="ARBA" id="ARBA00023224"/>
    </source>
</evidence>
<feature type="transmembrane region" description="Helical" evidence="12">
    <location>
        <begin position="274"/>
        <end position="294"/>
    </location>
</feature>
<reference evidence="14 15" key="1">
    <citation type="journal article" date="2023" name="bioRxiv">
        <title>Conserved and derived expression patterns and positive selection on dental genes reveal complex evolutionary context of ever-growing rodent molars.</title>
        <authorList>
            <person name="Calamari Z.T."/>
            <person name="Song A."/>
            <person name="Cohen E."/>
            <person name="Akter M."/>
            <person name="Roy R.D."/>
            <person name="Hallikas O."/>
            <person name="Christensen M.M."/>
            <person name="Li P."/>
            <person name="Marangoni P."/>
            <person name="Jernvall J."/>
            <person name="Klein O.D."/>
        </authorList>
    </citation>
    <scope>NUCLEOTIDE SEQUENCE [LARGE SCALE GENOMIC DNA]</scope>
    <source>
        <strain evidence="14">V071</strain>
    </source>
</reference>
<feature type="transmembrane region" description="Helical" evidence="12">
    <location>
        <begin position="31"/>
        <end position="52"/>
    </location>
</feature>
<dbReference type="PROSITE" id="PS00237">
    <property type="entry name" value="G_PROTEIN_RECEP_F1_1"/>
    <property type="match status" value="1"/>
</dbReference>
<evidence type="ECO:0000256" key="9">
    <source>
        <dbReference type="ARBA" id="ARBA00023170"/>
    </source>
</evidence>
<evidence type="ECO:0000256" key="8">
    <source>
        <dbReference type="ARBA" id="ARBA00023136"/>
    </source>
</evidence>
<keyword evidence="9 11" id="KW-0675">Receptor</keyword>
<dbReference type="PROSITE" id="PS50262">
    <property type="entry name" value="G_PROTEIN_RECEP_F1_2"/>
    <property type="match status" value="1"/>
</dbReference>
<dbReference type="InterPro" id="IPR050402">
    <property type="entry name" value="OR51/52/56-like"/>
</dbReference>
<name>A0AAW0HC03_MYOGA</name>
<proteinExistence type="inferred from homology"/>